<dbReference type="GO" id="GO:0046872">
    <property type="term" value="F:metal ion binding"/>
    <property type="evidence" value="ECO:0007669"/>
    <property type="project" value="UniProtKB-KW"/>
</dbReference>
<comment type="similarity">
    <text evidence="3">Belongs to the gamma-BBH/TMLD family.</text>
</comment>
<dbReference type="GO" id="GO:0045329">
    <property type="term" value="P:carnitine biosynthetic process"/>
    <property type="evidence" value="ECO:0007669"/>
    <property type="project" value="TreeGrafter"/>
</dbReference>
<organism evidence="10 11">
    <name type="scientific">Luteipulveratus mongoliensis</name>
    <dbReference type="NCBI Taxonomy" id="571913"/>
    <lineage>
        <taxon>Bacteria</taxon>
        <taxon>Bacillati</taxon>
        <taxon>Actinomycetota</taxon>
        <taxon>Actinomycetes</taxon>
        <taxon>Micrococcales</taxon>
        <taxon>Dermacoccaceae</taxon>
        <taxon>Luteipulveratus</taxon>
    </lineage>
</organism>
<accession>A0A0K1JH17</accession>
<evidence type="ECO:0000256" key="5">
    <source>
        <dbReference type="ARBA" id="ARBA00022964"/>
    </source>
</evidence>
<dbReference type="InterPro" id="IPR038492">
    <property type="entry name" value="GBBH-like_N_sf"/>
</dbReference>
<dbReference type="Gene3D" id="3.60.130.10">
    <property type="entry name" value="Clavaminate synthase-like"/>
    <property type="match status" value="1"/>
</dbReference>
<dbReference type="PANTHER" id="PTHR10696:SF25">
    <property type="entry name" value="OXIDOREDUCTASE AIM17-RELATED"/>
    <property type="match status" value="1"/>
</dbReference>
<dbReference type="InterPro" id="IPR010376">
    <property type="entry name" value="GBBH-like_N"/>
</dbReference>
<reference evidence="10 11" key="1">
    <citation type="submission" date="2015-03" db="EMBL/GenBank/DDBJ databases">
        <title>Luteipulveratus halotolerans sp. nov., a novel actinobacterium (Dermacoccaceae) from Sarawak, Malaysia.</title>
        <authorList>
            <person name="Juboi H."/>
            <person name="Basik A."/>
            <person name="Shamsul S.S."/>
            <person name="Arnold P."/>
            <person name="Schmitt E.K."/>
            <person name="Sanglier J.-J."/>
            <person name="Yeo T."/>
        </authorList>
    </citation>
    <scope>NUCLEOTIDE SEQUENCE [LARGE SCALE GENOMIC DNA]</scope>
    <source>
        <strain evidence="10 11">MN07-A0370</strain>
    </source>
</reference>
<evidence type="ECO:0000256" key="2">
    <source>
        <dbReference type="ARBA" id="ARBA00001961"/>
    </source>
</evidence>
<dbReference type="PANTHER" id="PTHR10696">
    <property type="entry name" value="GAMMA-BUTYROBETAINE HYDROXYLASE-RELATED"/>
    <property type="match status" value="1"/>
</dbReference>
<dbReference type="OrthoDB" id="581608at2"/>
<evidence type="ECO:0000256" key="3">
    <source>
        <dbReference type="ARBA" id="ARBA00008654"/>
    </source>
</evidence>
<keyword evidence="6" id="KW-0560">Oxidoreductase</keyword>
<evidence type="ECO:0000259" key="9">
    <source>
        <dbReference type="Pfam" id="PF06155"/>
    </source>
</evidence>
<evidence type="ECO:0000256" key="7">
    <source>
        <dbReference type="ARBA" id="ARBA00023004"/>
    </source>
</evidence>
<feature type="domain" description="Gamma-butyrobetaine hydroxylase-like N-terminal" evidence="9">
    <location>
        <begin position="7"/>
        <end position="71"/>
    </location>
</feature>
<dbReference type="Proteomes" id="UP000066480">
    <property type="component" value="Chromosome"/>
</dbReference>
<dbReference type="InterPro" id="IPR050411">
    <property type="entry name" value="AlphaKG_dependent_hydroxylases"/>
</dbReference>
<keyword evidence="4" id="KW-0479">Metal-binding</keyword>
<dbReference type="CDD" id="cd00250">
    <property type="entry name" value="CAS_like"/>
    <property type="match status" value="1"/>
</dbReference>
<dbReference type="Gene3D" id="3.30.2020.30">
    <property type="match status" value="1"/>
</dbReference>
<evidence type="ECO:0000256" key="1">
    <source>
        <dbReference type="ARBA" id="ARBA00001954"/>
    </source>
</evidence>
<comment type="cofactor">
    <cofactor evidence="2">
        <name>L-ascorbate</name>
        <dbReference type="ChEBI" id="CHEBI:38290"/>
    </cofactor>
</comment>
<evidence type="ECO:0000313" key="10">
    <source>
        <dbReference type="EMBL" id="AKU15878.1"/>
    </source>
</evidence>
<feature type="domain" description="TauD/TfdA-like" evidence="8">
    <location>
        <begin position="108"/>
        <end position="340"/>
    </location>
</feature>
<dbReference type="Pfam" id="PF06155">
    <property type="entry name" value="GBBH-like_N"/>
    <property type="match status" value="1"/>
</dbReference>
<dbReference type="AlphaFoldDB" id="A0A0K1JH17"/>
<proteinExistence type="inferred from homology"/>
<protein>
    <recommendedName>
        <fullName evidence="12">Gamma-butyrobetaine dioxygenase</fullName>
    </recommendedName>
</protein>
<dbReference type="KEGG" id="lmoi:VV02_08475"/>
<evidence type="ECO:0000259" key="8">
    <source>
        <dbReference type="Pfam" id="PF02668"/>
    </source>
</evidence>
<dbReference type="STRING" id="571913.VV02_08475"/>
<evidence type="ECO:0000256" key="6">
    <source>
        <dbReference type="ARBA" id="ARBA00023002"/>
    </source>
</evidence>
<gene>
    <name evidence="10" type="ORF">VV02_08475</name>
</gene>
<comment type="cofactor">
    <cofactor evidence="1">
        <name>Fe(2+)</name>
        <dbReference type="ChEBI" id="CHEBI:29033"/>
    </cofactor>
</comment>
<dbReference type="InterPro" id="IPR003819">
    <property type="entry name" value="TauD/TfdA-like"/>
</dbReference>
<keyword evidence="11" id="KW-1185">Reference proteome</keyword>
<dbReference type="GO" id="GO:0016706">
    <property type="term" value="F:2-oxoglutarate-dependent dioxygenase activity"/>
    <property type="evidence" value="ECO:0007669"/>
    <property type="project" value="UniProtKB-ARBA"/>
</dbReference>
<dbReference type="PATRIC" id="fig|571913.6.peg.1735"/>
<evidence type="ECO:0000256" key="4">
    <source>
        <dbReference type="ARBA" id="ARBA00022723"/>
    </source>
</evidence>
<dbReference type="EMBL" id="CP011112">
    <property type="protein sequence ID" value="AKU15878.1"/>
    <property type="molecule type" value="Genomic_DNA"/>
</dbReference>
<name>A0A0K1JH17_9MICO</name>
<sequence>MMTVLDAPAIWLRDNCSCAECKHPDNGQKLFNIGDLADGIRVDETHEQDGEVHVRFAPDGHASVFDSAWLRRWLPEASEAPTDPRAEDAKQIWDVSDLGPLPEASWESYQRDPAVKAAALEAVVRTGFVVLRGVETTPRRVLDVAATFGFVRTTNYGDLFDVRIEPNPINLAFTGLPITPHTDNPYRDPVPTLQILHCLSNAAPGGDSGFVDGFKAAEVLRTESPDAFDILSGTEVTFRFVSEDTELSATRSMIDVDPYGRVREVRFNNRSLQPVRLRPEDTERFYVAYRAFAEVINRPEHQVVFRMQPGDCVIFDNIRLLHARTGFEGEAGERHLQGCYADLDGLESTLAVLRRAR</sequence>
<dbReference type="FunFam" id="3.60.130.10:FF:000001">
    <property type="entry name" value="Trimethyllysine dioxygenase, mitochondrial"/>
    <property type="match status" value="1"/>
</dbReference>
<evidence type="ECO:0000313" key="11">
    <source>
        <dbReference type="Proteomes" id="UP000066480"/>
    </source>
</evidence>
<dbReference type="InterPro" id="IPR042098">
    <property type="entry name" value="TauD-like_sf"/>
</dbReference>
<keyword evidence="7" id="KW-0408">Iron</keyword>
<evidence type="ECO:0008006" key="12">
    <source>
        <dbReference type="Google" id="ProtNLM"/>
    </source>
</evidence>
<keyword evidence="5" id="KW-0223">Dioxygenase</keyword>
<dbReference type="Pfam" id="PF02668">
    <property type="entry name" value="TauD"/>
    <property type="match status" value="1"/>
</dbReference>
<dbReference type="SUPFAM" id="SSF51197">
    <property type="entry name" value="Clavaminate synthase-like"/>
    <property type="match status" value="1"/>
</dbReference>